<feature type="active site" description="Proton donor" evidence="8">
    <location>
        <position position="208"/>
    </location>
</feature>
<dbReference type="SUPFAM" id="SSF49785">
    <property type="entry name" value="Galactose-binding domain-like"/>
    <property type="match status" value="1"/>
</dbReference>
<dbReference type="InterPro" id="IPR013320">
    <property type="entry name" value="ConA-like_dom_sf"/>
</dbReference>
<evidence type="ECO:0000256" key="4">
    <source>
        <dbReference type="ARBA" id="ARBA00022801"/>
    </source>
</evidence>
<keyword evidence="5" id="KW-1015">Disulfide bond</keyword>
<dbReference type="Pfam" id="PF13385">
    <property type="entry name" value="Laminin_G_3"/>
    <property type="match status" value="1"/>
</dbReference>
<dbReference type="InterPro" id="IPR006558">
    <property type="entry name" value="LamG-like"/>
</dbReference>
<protein>
    <submittedName>
        <fullName evidence="11">Family 43 glycosylhydrolase</fullName>
    </submittedName>
</protein>
<feature type="domain" description="F5/8 type C" evidence="10">
    <location>
        <begin position="329"/>
        <end position="475"/>
    </location>
</feature>
<dbReference type="Gene3D" id="2.60.120.200">
    <property type="match status" value="1"/>
</dbReference>
<proteinExistence type="inferred from homology"/>
<keyword evidence="2" id="KW-0858">Xylan degradation</keyword>
<evidence type="ECO:0000259" key="10">
    <source>
        <dbReference type="PROSITE" id="PS50022"/>
    </source>
</evidence>
<dbReference type="PANTHER" id="PTHR43772">
    <property type="entry name" value="ENDO-1,4-BETA-XYLANASE"/>
    <property type="match status" value="1"/>
</dbReference>
<dbReference type="SMART" id="SM00560">
    <property type="entry name" value="LamGL"/>
    <property type="match status" value="1"/>
</dbReference>
<feature type="active site" description="Proton acceptor" evidence="8">
    <location>
        <position position="40"/>
    </location>
</feature>
<organism evidence="11 12">
    <name type="scientific">Plebeiibacterium marinum</name>
    <dbReference type="NCBI Taxonomy" id="2992111"/>
    <lineage>
        <taxon>Bacteria</taxon>
        <taxon>Pseudomonadati</taxon>
        <taxon>Bacteroidota</taxon>
        <taxon>Bacteroidia</taxon>
        <taxon>Marinilabiliales</taxon>
        <taxon>Marinilabiliaceae</taxon>
        <taxon>Plebeiibacterium</taxon>
    </lineage>
</organism>
<dbReference type="PANTHER" id="PTHR43772:SF2">
    <property type="entry name" value="PUTATIVE (AFU_ORTHOLOGUE AFUA_2G04480)-RELATED"/>
    <property type="match status" value="1"/>
</dbReference>
<dbReference type="SUPFAM" id="SSF75005">
    <property type="entry name" value="Arabinanase/levansucrase/invertase"/>
    <property type="match status" value="1"/>
</dbReference>
<dbReference type="PROSITE" id="PS50022">
    <property type="entry name" value="FA58C_3"/>
    <property type="match status" value="1"/>
</dbReference>
<comment type="caution">
    <text evidence="11">The sequence shown here is derived from an EMBL/GenBank/DDBJ whole genome shotgun (WGS) entry which is preliminary data.</text>
</comment>
<evidence type="ECO:0000256" key="5">
    <source>
        <dbReference type="ARBA" id="ARBA00023157"/>
    </source>
</evidence>
<dbReference type="EMBL" id="JAPDPI010000010">
    <property type="protein sequence ID" value="MCW3805383.1"/>
    <property type="molecule type" value="Genomic_DNA"/>
</dbReference>
<evidence type="ECO:0000256" key="7">
    <source>
        <dbReference type="ARBA" id="ARBA00023295"/>
    </source>
</evidence>
<dbReference type="Gene3D" id="2.115.10.20">
    <property type="entry name" value="Glycosyl hydrolase domain, family 43"/>
    <property type="match status" value="1"/>
</dbReference>
<dbReference type="RefSeq" id="WP_301198754.1">
    <property type="nucleotide sequence ID" value="NZ_JAPDPI010000010.1"/>
</dbReference>
<keyword evidence="2" id="KW-0624">Polysaccharide degradation</keyword>
<keyword evidence="12" id="KW-1185">Reference proteome</keyword>
<dbReference type="SUPFAM" id="SSF49899">
    <property type="entry name" value="Concanavalin A-like lectins/glucanases"/>
    <property type="match status" value="1"/>
</dbReference>
<accession>A0AAE3MCG0</accession>
<dbReference type="Pfam" id="PF00754">
    <property type="entry name" value="F5_F8_type_C"/>
    <property type="match status" value="1"/>
</dbReference>
<dbReference type="InterPro" id="IPR008979">
    <property type="entry name" value="Galactose-bd-like_sf"/>
</dbReference>
<reference evidence="11" key="1">
    <citation type="submission" date="2022-10" db="EMBL/GenBank/DDBJ databases">
        <authorList>
            <person name="Yu W.X."/>
        </authorList>
    </citation>
    <scope>NUCLEOTIDE SEQUENCE</scope>
    <source>
        <strain evidence="11">D04</strain>
    </source>
</reference>
<keyword evidence="3" id="KW-0732">Signal</keyword>
<comment type="similarity">
    <text evidence="1">Belongs to the glycosyl hydrolase 43 family.</text>
</comment>
<evidence type="ECO:0000256" key="8">
    <source>
        <dbReference type="PIRSR" id="PIRSR606710-1"/>
    </source>
</evidence>
<keyword evidence="6" id="KW-0119">Carbohydrate metabolism</keyword>
<keyword evidence="4" id="KW-0378">Hydrolase</keyword>
<gene>
    <name evidence="11" type="ORF">OM074_07070</name>
</gene>
<name>A0AAE3MCG0_9BACT</name>
<dbReference type="PROSITE" id="PS51257">
    <property type="entry name" value="PROKAR_LIPOPROTEIN"/>
    <property type="match status" value="1"/>
</dbReference>
<dbReference type="CDD" id="cd18608">
    <property type="entry name" value="GH43_F5-8_typeC-like"/>
    <property type="match status" value="1"/>
</dbReference>
<evidence type="ECO:0000256" key="1">
    <source>
        <dbReference type="ARBA" id="ARBA00009865"/>
    </source>
</evidence>
<dbReference type="Gene3D" id="2.60.120.260">
    <property type="entry name" value="Galactose-binding domain-like"/>
    <property type="match status" value="1"/>
</dbReference>
<dbReference type="Pfam" id="PF04616">
    <property type="entry name" value="Glyco_hydro_43"/>
    <property type="match status" value="1"/>
</dbReference>
<evidence type="ECO:0000256" key="9">
    <source>
        <dbReference type="PIRSR" id="PIRSR606710-2"/>
    </source>
</evidence>
<dbReference type="InterPro" id="IPR052176">
    <property type="entry name" value="Glycosyl_Hydrlase_43_Enz"/>
</dbReference>
<evidence type="ECO:0000256" key="2">
    <source>
        <dbReference type="ARBA" id="ARBA00022651"/>
    </source>
</evidence>
<dbReference type="InterPro" id="IPR000421">
    <property type="entry name" value="FA58C"/>
</dbReference>
<evidence type="ECO:0000313" key="11">
    <source>
        <dbReference type="EMBL" id="MCW3805383.1"/>
    </source>
</evidence>
<evidence type="ECO:0000256" key="3">
    <source>
        <dbReference type="ARBA" id="ARBA00022729"/>
    </source>
</evidence>
<keyword evidence="7" id="KW-0326">Glycosidase</keyword>
<dbReference type="InterPro" id="IPR023296">
    <property type="entry name" value="Glyco_hydro_beta-prop_sf"/>
</dbReference>
<evidence type="ECO:0000256" key="6">
    <source>
        <dbReference type="ARBA" id="ARBA00023277"/>
    </source>
</evidence>
<feature type="site" description="Important for catalytic activity, responsible for pKa modulation of the active site Glu and correct orientation of both the proton donor and substrate" evidence="9">
    <location>
        <position position="154"/>
    </location>
</feature>
<dbReference type="AlphaFoldDB" id="A0AAE3MCG0"/>
<evidence type="ECO:0000313" key="12">
    <source>
        <dbReference type="Proteomes" id="UP001207408"/>
    </source>
</evidence>
<dbReference type="InterPro" id="IPR006710">
    <property type="entry name" value="Glyco_hydro_43"/>
</dbReference>
<sequence>MKRVLYIAWIILVIFGCTEGKQEIAVQTNSNPLLPGYFADPTIKKFGDTYYIYSTTDGVKLASGQPTVWLSKDLDNWFNYELDIDLPEGLTNCWAPDVVKGQDGRYYYYMGNCQFGCNIYGYVSDNPIGPWKALNEGKPVVPVGTGTENLPALDAQFLSCSDGSLYTYFGTWCHVFKGLGWAKIDPSDMHTILDEGYIPNEQLPELFEAVYPIERNGKYILMYSAGDCRLSSYAVHYAYADSPTGPYKYGQNNPILKTNEDMTVDSPGHHSLIEIDGKTYILYHRHDNPHSSGGEFRQVCMDEMVFANDTTILKIVPTHTGVKRFKTKLKNIALGAGTEASSEYHLKSKASVFTQKPVDYIYSSQNATDDDNGTLWKAENCSMPQSIIIDLGTKQSFKRILTQFEYSTFYYQYKIETSNDKNSWELYADKTKNETAGSPMIDDKEVAARYIKVTVTGTEKSGMLAAIWNVKVYNTLFDIPEYNNQPVKVNDYKQPSNALEVLFDAKDLPAGTVNNSIVNEGDLQGEFIPVGNPKVKKIGKHKALYLDGKSYLELSKNAPDNFNWNAPFTVAAWIYPTEETIGQCILSWNSRDNMLQGSYASVMYGKGNFGAVAHGDGSVDMPFVTVPPLKEWTQIAVTFDGMKECIYVNGELDNEMPLNLFVEADKVKIGSSGFDPENFKGFIREARLYNKAMNKSEIENLYKEGSVQ</sequence>
<dbReference type="GO" id="GO:0045493">
    <property type="term" value="P:xylan catabolic process"/>
    <property type="evidence" value="ECO:0007669"/>
    <property type="project" value="UniProtKB-KW"/>
</dbReference>
<dbReference type="GO" id="GO:0004553">
    <property type="term" value="F:hydrolase activity, hydrolyzing O-glycosyl compounds"/>
    <property type="evidence" value="ECO:0007669"/>
    <property type="project" value="InterPro"/>
</dbReference>
<dbReference type="Proteomes" id="UP001207408">
    <property type="component" value="Unassembled WGS sequence"/>
</dbReference>